<name>D5RRV2_9PROT</name>
<sequence>MPPLALFLPVANDKEDRMLKLAALAYLPVNAVLFGFMSMALALVPGLTRDFGTAATAYYGAAALSFLLALPISWLVARRMLTRRERRLLDAQTGAGDR</sequence>
<comment type="caution">
    <text evidence="2">The sequence shown here is derived from an EMBL/GenBank/DDBJ whole genome shotgun (WGS) entry which is preliminary data.</text>
</comment>
<dbReference type="AlphaFoldDB" id="D5RRV2"/>
<feature type="transmembrane region" description="Helical" evidence="1">
    <location>
        <begin position="56"/>
        <end position="77"/>
    </location>
</feature>
<accession>D5RRV2</accession>
<keyword evidence="1" id="KW-0812">Transmembrane</keyword>
<keyword evidence="1" id="KW-0472">Membrane</keyword>
<dbReference type="EMBL" id="ADVL01000719">
    <property type="protein sequence ID" value="EFH09966.1"/>
    <property type="molecule type" value="Genomic_DNA"/>
</dbReference>
<keyword evidence="1" id="KW-1133">Transmembrane helix</keyword>
<evidence type="ECO:0000313" key="2">
    <source>
        <dbReference type="EMBL" id="EFH09966.1"/>
    </source>
</evidence>
<dbReference type="Proteomes" id="UP000005324">
    <property type="component" value="Unassembled WGS sequence"/>
</dbReference>
<gene>
    <name evidence="2" type="ORF">HMPREF0731_3814</name>
</gene>
<protein>
    <submittedName>
        <fullName evidence="2">Uncharacterized protein</fullName>
    </submittedName>
</protein>
<proteinExistence type="predicted"/>
<keyword evidence="3" id="KW-1185">Reference proteome</keyword>
<reference evidence="2 3" key="1">
    <citation type="submission" date="2010-04" db="EMBL/GenBank/DDBJ databases">
        <authorList>
            <person name="Qin X."/>
            <person name="Bachman B."/>
            <person name="Battles P."/>
            <person name="Bell A."/>
            <person name="Bess C."/>
            <person name="Bickham C."/>
            <person name="Chaboub L."/>
            <person name="Chen D."/>
            <person name="Coyle M."/>
            <person name="Deiros D.R."/>
            <person name="Dinh H."/>
            <person name="Forbes L."/>
            <person name="Fowler G."/>
            <person name="Francisco L."/>
            <person name="Fu Q."/>
            <person name="Gubbala S."/>
            <person name="Hale W."/>
            <person name="Han Y."/>
            <person name="Hemphill L."/>
            <person name="Highlander S.K."/>
            <person name="Hirani K."/>
            <person name="Hogues M."/>
            <person name="Jackson L."/>
            <person name="Jakkamsetti A."/>
            <person name="Javaid M."/>
            <person name="Jiang H."/>
            <person name="Korchina V."/>
            <person name="Kovar C."/>
            <person name="Lara F."/>
            <person name="Lee S."/>
            <person name="Mata R."/>
            <person name="Mathew T."/>
            <person name="Moen C."/>
            <person name="Morales K."/>
            <person name="Munidasa M."/>
            <person name="Nazareth L."/>
            <person name="Ngo R."/>
            <person name="Nguyen L."/>
            <person name="Okwuonu G."/>
            <person name="Ongeri F."/>
            <person name="Patil S."/>
            <person name="Petrosino J."/>
            <person name="Pham C."/>
            <person name="Pham P."/>
            <person name="Pu L.-L."/>
            <person name="Puazo M."/>
            <person name="Raj R."/>
            <person name="Reid J."/>
            <person name="Rouhana J."/>
            <person name="Saada N."/>
            <person name="Shang Y."/>
            <person name="Simmons D."/>
            <person name="Thornton R."/>
            <person name="Warren J."/>
            <person name="Weissenberger G."/>
            <person name="Zhang J."/>
            <person name="Zhang L."/>
            <person name="Zhou C."/>
            <person name="Zhu D."/>
            <person name="Muzny D."/>
            <person name="Worley K."/>
            <person name="Gibbs R."/>
        </authorList>
    </citation>
    <scope>NUCLEOTIDE SEQUENCE [LARGE SCALE GENOMIC DNA]</scope>
    <source>
        <strain evidence="2 3">ATCC 49957</strain>
    </source>
</reference>
<evidence type="ECO:0000256" key="1">
    <source>
        <dbReference type="SAM" id="Phobius"/>
    </source>
</evidence>
<organism evidence="2 3">
    <name type="scientific">Pseudoroseomonas cervicalis ATCC 49957</name>
    <dbReference type="NCBI Taxonomy" id="525371"/>
    <lineage>
        <taxon>Bacteria</taxon>
        <taxon>Pseudomonadati</taxon>
        <taxon>Pseudomonadota</taxon>
        <taxon>Alphaproteobacteria</taxon>
        <taxon>Acetobacterales</taxon>
        <taxon>Roseomonadaceae</taxon>
        <taxon>Roseomonas</taxon>
    </lineage>
</organism>
<feature type="transmembrane region" description="Helical" evidence="1">
    <location>
        <begin position="21"/>
        <end position="44"/>
    </location>
</feature>
<evidence type="ECO:0000313" key="3">
    <source>
        <dbReference type="Proteomes" id="UP000005324"/>
    </source>
</evidence>
<dbReference type="HOGENOM" id="CLU_182298_0_0_5"/>